<dbReference type="EMBL" id="BTSX01000006">
    <property type="protein sequence ID" value="GMT05462.1"/>
    <property type="molecule type" value="Genomic_DNA"/>
</dbReference>
<dbReference type="Proteomes" id="UP001432027">
    <property type="component" value="Unassembled WGS sequence"/>
</dbReference>
<accession>A0AAV5UFU5</accession>
<comment type="caution">
    <text evidence="1">The sequence shown here is derived from an EMBL/GenBank/DDBJ whole genome shotgun (WGS) entry which is preliminary data.</text>
</comment>
<protein>
    <submittedName>
        <fullName evidence="1">Uncharacterized protein</fullName>
    </submittedName>
</protein>
<feature type="non-terminal residue" evidence="1">
    <location>
        <position position="186"/>
    </location>
</feature>
<evidence type="ECO:0000313" key="2">
    <source>
        <dbReference type="Proteomes" id="UP001432027"/>
    </source>
</evidence>
<feature type="non-terminal residue" evidence="1">
    <location>
        <position position="1"/>
    </location>
</feature>
<organism evidence="1 2">
    <name type="scientific">Pristionchus entomophagus</name>
    <dbReference type="NCBI Taxonomy" id="358040"/>
    <lineage>
        <taxon>Eukaryota</taxon>
        <taxon>Metazoa</taxon>
        <taxon>Ecdysozoa</taxon>
        <taxon>Nematoda</taxon>
        <taxon>Chromadorea</taxon>
        <taxon>Rhabditida</taxon>
        <taxon>Rhabditina</taxon>
        <taxon>Diplogasteromorpha</taxon>
        <taxon>Diplogasteroidea</taxon>
        <taxon>Neodiplogasteridae</taxon>
        <taxon>Pristionchus</taxon>
    </lineage>
</organism>
<name>A0AAV5UFU5_9BILA</name>
<keyword evidence="2" id="KW-1185">Reference proteome</keyword>
<reference evidence="1" key="1">
    <citation type="submission" date="2023-10" db="EMBL/GenBank/DDBJ databases">
        <title>Genome assembly of Pristionchus species.</title>
        <authorList>
            <person name="Yoshida K."/>
            <person name="Sommer R.J."/>
        </authorList>
    </citation>
    <scope>NUCLEOTIDE SEQUENCE</scope>
    <source>
        <strain evidence="1">RS0144</strain>
    </source>
</reference>
<sequence>SDKPPPIRQFTKQNVTVAVNVGVAINEMRRSKRAVGELNSQLLDDLMNSVQQWTQSGDVGVRFVWYADTSQQSLLFDTWSDAMASMKDSYIPHQVTNTNQSRAATVLKSNDDSSSLMLVVPDSNAYSEQSMWKKDSLDAGNILNEIDRDRVIVFAPNMNLSAVQRAYNLTSMPIVITNPNDLTDSI</sequence>
<dbReference type="AlphaFoldDB" id="A0AAV5UFU5"/>
<proteinExistence type="predicted"/>
<gene>
    <name evidence="1" type="ORF">PENTCL1PPCAC_27636</name>
</gene>
<evidence type="ECO:0000313" key="1">
    <source>
        <dbReference type="EMBL" id="GMT05462.1"/>
    </source>
</evidence>